<dbReference type="CDD" id="cd08064">
    <property type="entry name" value="MPN_eIF3f"/>
    <property type="match status" value="1"/>
</dbReference>
<evidence type="ECO:0000259" key="5">
    <source>
        <dbReference type="PROSITE" id="PS50249"/>
    </source>
</evidence>
<dbReference type="PANTHER" id="PTHR10540:SF6">
    <property type="entry name" value="EUKARYOTIC TRANSLATION INITIATION FACTOR 3 SUBUNIT F"/>
    <property type="match status" value="1"/>
</dbReference>
<dbReference type="PROSITE" id="PS50249">
    <property type="entry name" value="MPN"/>
    <property type="match status" value="1"/>
</dbReference>
<evidence type="ECO:0000256" key="2">
    <source>
        <dbReference type="ARBA" id="ARBA00022540"/>
    </source>
</evidence>
<keyword evidence="3" id="KW-0648">Protein biosynthesis</keyword>
<dbReference type="Gene3D" id="3.40.140.10">
    <property type="entry name" value="Cytidine Deaminase, domain 2"/>
    <property type="match status" value="1"/>
</dbReference>
<dbReference type="AlphaFoldDB" id="A0A7S0ZD64"/>
<dbReference type="PANTHER" id="PTHR10540">
    <property type="entry name" value="EUKARYOTIC TRANSLATION INITIATION FACTOR 3 SUBUNIT F-RELATED"/>
    <property type="match status" value="1"/>
</dbReference>
<dbReference type="Pfam" id="PF01398">
    <property type="entry name" value="JAB"/>
    <property type="match status" value="1"/>
</dbReference>
<dbReference type="InterPro" id="IPR037518">
    <property type="entry name" value="MPN"/>
</dbReference>
<dbReference type="SMART" id="SM00232">
    <property type="entry name" value="JAB_MPN"/>
    <property type="match status" value="1"/>
</dbReference>
<evidence type="ECO:0000256" key="4">
    <source>
        <dbReference type="SAM" id="MobiDB-lite"/>
    </source>
</evidence>
<name>A0A7S0ZD64_9RHOD</name>
<accession>A0A7S0ZD64</accession>
<organism evidence="6">
    <name type="scientific">Timspurckia oligopyrenoides</name>
    <dbReference type="NCBI Taxonomy" id="708627"/>
    <lineage>
        <taxon>Eukaryota</taxon>
        <taxon>Rhodophyta</taxon>
        <taxon>Bangiophyceae</taxon>
        <taxon>Porphyridiales</taxon>
        <taxon>Porphyridiaceae</taxon>
        <taxon>Timspurckia</taxon>
    </lineage>
</organism>
<gene>
    <name evidence="6" type="ORF">TOLI1172_LOCUS2520</name>
</gene>
<dbReference type="Pfam" id="PF13012">
    <property type="entry name" value="MitMem_reg"/>
    <property type="match status" value="1"/>
</dbReference>
<dbReference type="InterPro" id="IPR027531">
    <property type="entry name" value="eIF3f"/>
</dbReference>
<evidence type="ECO:0000256" key="1">
    <source>
        <dbReference type="ARBA" id="ARBA00022490"/>
    </source>
</evidence>
<feature type="region of interest" description="Disordered" evidence="4">
    <location>
        <begin position="186"/>
        <end position="210"/>
    </location>
</feature>
<dbReference type="EMBL" id="HBFP01003555">
    <property type="protein sequence ID" value="CAD8818131.1"/>
    <property type="molecule type" value="Transcribed_RNA"/>
</dbReference>
<feature type="domain" description="MPN" evidence="5">
    <location>
        <begin position="19"/>
        <end position="155"/>
    </location>
</feature>
<evidence type="ECO:0000313" key="6">
    <source>
        <dbReference type="EMBL" id="CAD8818131.1"/>
    </source>
</evidence>
<dbReference type="InterPro" id="IPR000555">
    <property type="entry name" value="JAMM/MPN+_dom"/>
</dbReference>
<dbReference type="GO" id="GO:0071541">
    <property type="term" value="C:eukaryotic translation initiation factor 3 complex, eIF3m"/>
    <property type="evidence" value="ECO:0007669"/>
    <property type="project" value="TreeGrafter"/>
</dbReference>
<dbReference type="InterPro" id="IPR024969">
    <property type="entry name" value="EIF3F/CSN6-like_C"/>
</dbReference>
<keyword evidence="2" id="KW-0396">Initiation factor</keyword>
<dbReference type="GO" id="GO:0008237">
    <property type="term" value="F:metallopeptidase activity"/>
    <property type="evidence" value="ECO:0007669"/>
    <property type="project" value="InterPro"/>
</dbReference>
<dbReference type="GO" id="GO:0003743">
    <property type="term" value="F:translation initiation factor activity"/>
    <property type="evidence" value="ECO:0007669"/>
    <property type="project" value="UniProtKB-KW"/>
</dbReference>
<sequence>MEGSTNIFLGGEGFDVRAGRVSPVVLLSILDHYMRRPIGSAPVIGALLGVIAENSCVEIRSCFPVSHSKSDNMVALDTDYFETMLELHQKVQPNESVVGWYGTGVATDANSVVFHEFFGRFCSTPVHLLIDASLESNAFHPRAFVTTAFSIDDLGISSEFREVAVEIQVSTSEKVGLEALAEDQKRIERGDYEDDDENEELSDEGQDERERLNNKLNKLRKKFAMPTEMDTLERSLARLRQILEIVGDEVERVINGSIQGDRRLGRYLNEALAEVPRVNAADFEQMIGDSYRDHLMVLYCAKLTQTQLAMTEKLLGIEL</sequence>
<evidence type="ECO:0000256" key="3">
    <source>
        <dbReference type="ARBA" id="ARBA00022917"/>
    </source>
</evidence>
<dbReference type="GO" id="GO:0031369">
    <property type="term" value="F:translation initiation factor binding"/>
    <property type="evidence" value="ECO:0007669"/>
    <property type="project" value="InterPro"/>
</dbReference>
<reference evidence="6" key="1">
    <citation type="submission" date="2021-01" db="EMBL/GenBank/DDBJ databases">
        <authorList>
            <person name="Corre E."/>
            <person name="Pelletier E."/>
            <person name="Niang G."/>
            <person name="Scheremetjew M."/>
            <person name="Finn R."/>
            <person name="Kale V."/>
            <person name="Holt S."/>
            <person name="Cochrane G."/>
            <person name="Meng A."/>
            <person name="Brown T."/>
            <person name="Cohen L."/>
        </authorList>
    </citation>
    <scope>NUCLEOTIDE SEQUENCE</scope>
    <source>
        <strain evidence="6">CCMP3278</strain>
    </source>
</reference>
<proteinExistence type="predicted"/>
<feature type="compositionally biased region" description="Acidic residues" evidence="4">
    <location>
        <begin position="191"/>
        <end position="207"/>
    </location>
</feature>
<keyword evidence="1" id="KW-0963">Cytoplasm</keyword>
<protein>
    <recommendedName>
        <fullName evidence="5">MPN domain-containing protein</fullName>
    </recommendedName>
</protein>